<proteinExistence type="predicted"/>
<name>A0A4W5K7M6_9TELE</name>
<reference evidence="4" key="1">
    <citation type="submission" date="2018-06" db="EMBL/GenBank/DDBJ databases">
        <title>Genome assembly of Danube salmon.</title>
        <authorList>
            <person name="Macqueen D.J."/>
            <person name="Gundappa M.K."/>
        </authorList>
    </citation>
    <scope>NUCLEOTIDE SEQUENCE [LARGE SCALE GENOMIC DNA]</scope>
</reference>
<dbReference type="STRING" id="62062.ENSHHUP00000011897"/>
<dbReference type="InterPro" id="IPR013694">
    <property type="entry name" value="VIT"/>
</dbReference>
<feature type="compositionally biased region" description="Acidic residues" evidence="1">
    <location>
        <begin position="516"/>
        <end position="526"/>
    </location>
</feature>
<evidence type="ECO:0000313" key="4">
    <source>
        <dbReference type="Proteomes" id="UP000314982"/>
    </source>
</evidence>
<dbReference type="PANTHER" id="PTHR10338">
    <property type="entry name" value="INTER-ALPHA-TRYPSIN INHIBITOR HEAVY CHAIN FAMILY MEMBER"/>
    <property type="match status" value="1"/>
</dbReference>
<keyword evidence="4" id="KW-1185">Reference proteome</keyword>
<evidence type="ECO:0000259" key="2">
    <source>
        <dbReference type="PROSITE" id="PS51468"/>
    </source>
</evidence>
<evidence type="ECO:0000313" key="3">
    <source>
        <dbReference type="Ensembl" id="ENSHHUP00000011897.1"/>
    </source>
</evidence>
<evidence type="ECO:0000256" key="1">
    <source>
        <dbReference type="SAM" id="MobiDB-lite"/>
    </source>
</evidence>
<feature type="domain" description="VIT" evidence="2">
    <location>
        <begin position="11"/>
        <end position="134"/>
    </location>
</feature>
<dbReference type="GeneTree" id="ENSGT00940000158317"/>
<organism evidence="3 4">
    <name type="scientific">Hucho hucho</name>
    <name type="common">huchen</name>
    <dbReference type="NCBI Taxonomy" id="62062"/>
    <lineage>
        <taxon>Eukaryota</taxon>
        <taxon>Metazoa</taxon>
        <taxon>Chordata</taxon>
        <taxon>Craniata</taxon>
        <taxon>Vertebrata</taxon>
        <taxon>Euteleostomi</taxon>
        <taxon>Actinopterygii</taxon>
        <taxon>Neopterygii</taxon>
        <taxon>Teleostei</taxon>
        <taxon>Protacanthopterygii</taxon>
        <taxon>Salmoniformes</taxon>
        <taxon>Salmonidae</taxon>
        <taxon>Salmoninae</taxon>
        <taxon>Hucho</taxon>
    </lineage>
</organism>
<dbReference type="PANTHER" id="PTHR10338:SF62">
    <property type="entry name" value="INTER-ALPHA-TRYPSIN INHIBITOR HEAVY CHAIN H5"/>
    <property type="match status" value="1"/>
</dbReference>
<feature type="compositionally biased region" description="Polar residues" evidence="1">
    <location>
        <begin position="537"/>
        <end position="549"/>
    </location>
</feature>
<accession>A0A4W5K7M6</accession>
<dbReference type="Ensembl" id="ENSHHUT00000012267.1">
    <property type="protein sequence ID" value="ENSHHUP00000011897.1"/>
    <property type="gene ID" value="ENSHHUG00000007255.1"/>
</dbReference>
<sequence>LFCFPSQSPRRVPRQVKSMLTKTKPHIQELSVKTTIISRYAFTAVSCTMLNRHSAAAEGVFQFLIPKNAYISNFTMIIGGRVYPSEVRPKEKKVKQGKWGEAKPKNKEKEVEVFRMGASIPGRNRAMFMLTYEELLQRRLGRYEHVTSLRPLQLVSRLSVDVTIVDHSTITHLEVLPLRNGKSNTAVASGPALPVSTVIQQNETFCRITFSPNIVQQAKITTSGMLGEFVVHYDVERELGIGDIQVLNGHFVHYFAPKDLPVVPKNVVFVIDTSASMLGTKIRQVTGLLCYGSRPGWKTNTLQTYTGCVQNGIPFPNPYIVFYDEIGTPLLSDIRVNYTEDSVQYVTQHVFTNYFNGSEIVIAGKLTNQSADSLHVQVTASNSDKSIVLETDVALRQREVETERHVKEAAAGVGSGVTGMGTTGSVADDFVERVWGFLSVKEGLRSRLKSQTSREREGHTQQATDLSLTYHFLTPLTSLVVEKPQVLADGTMAEDTPTPTPVTTETNKKAASANELSDETEGEEDTVQSLYLKKDQSGGQSSRITKTMG</sequence>
<feature type="region of interest" description="Disordered" evidence="1">
    <location>
        <begin position="490"/>
        <end position="549"/>
    </location>
</feature>
<dbReference type="PROSITE" id="PS51468">
    <property type="entry name" value="VIT"/>
    <property type="match status" value="1"/>
</dbReference>
<reference evidence="3" key="3">
    <citation type="submission" date="2025-09" db="UniProtKB">
        <authorList>
            <consortium name="Ensembl"/>
        </authorList>
    </citation>
    <scope>IDENTIFICATION</scope>
</reference>
<dbReference type="SMART" id="SM00609">
    <property type="entry name" value="VIT"/>
    <property type="match status" value="1"/>
</dbReference>
<dbReference type="Proteomes" id="UP000314982">
    <property type="component" value="Unassembled WGS sequence"/>
</dbReference>
<protein>
    <submittedName>
        <fullName evidence="3">Inter-alpha-trypsin inhibitor heavy chain 5</fullName>
    </submittedName>
</protein>
<dbReference type="InterPro" id="IPR050934">
    <property type="entry name" value="ITIH"/>
</dbReference>
<reference evidence="3" key="2">
    <citation type="submission" date="2025-08" db="UniProtKB">
        <authorList>
            <consortium name="Ensembl"/>
        </authorList>
    </citation>
    <scope>IDENTIFICATION</scope>
</reference>
<dbReference type="Pfam" id="PF08487">
    <property type="entry name" value="VIT"/>
    <property type="match status" value="1"/>
</dbReference>
<dbReference type="AlphaFoldDB" id="A0A4W5K7M6"/>